<feature type="transmembrane region" description="Helical" evidence="2">
    <location>
        <begin position="362"/>
        <end position="382"/>
    </location>
</feature>
<evidence type="ECO:0000256" key="1">
    <source>
        <dbReference type="SAM" id="MobiDB-lite"/>
    </source>
</evidence>
<organism evidence="3 4">
    <name type="scientific">Amycolatopsis xylanica</name>
    <dbReference type="NCBI Taxonomy" id="589385"/>
    <lineage>
        <taxon>Bacteria</taxon>
        <taxon>Bacillati</taxon>
        <taxon>Actinomycetota</taxon>
        <taxon>Actinomycetes</taxon>
        <taxon>Pseudonocardiales</taxon>
        <taxon>Pseudonocardiaceae</taxon>
        <taxon>Amycolatopsis</taxon>
    </lineage>
</organism>
<feature type="transmembrane region" description="Helical" evidence="2">
    <location>
        <begin position="442"/>
        <end position="462"/>
    </location>
</feature>
<keyword evidence="2" id="KW-0472">Membrane</keyword>
<feature type="transmembrane region" description="Helical" evidence="2">
    <location>
        <begin position="190"/>
        <end position="208"/>
    </location>
</feature>
<protein>
    <recommendedName>
        <fullName evidence="5">Glycosyl transferase</fullName>
    </recommendedName>
</protein>
<name>A0A1H3H7I3_9PSEU</name>
<keyword evidence="4" id="KW-1185">Reference proteome</keyword>
<feature type="compositionally biased region" description="Basic and acidic residues" evidence="1">
    <location>
        <begin position="1"/>
        <end position="12"/>
    </location>
</feature>
<evidence type="ECO:0000313" key="4">
    <source>
        <dbReference type="Proteomes" id="UP000199515"/>
    </source>
</evidence>
<feature type="transmembrane region" description="Helical" evidence="2">
    <location>
        <begin position="338"/>
        <end position="355"/>
    </location>
</feature>
<keyword evidence="2" id="KW-0812">Transmembrane</keyword>
<reference evidence="3 4" key="1">
    <citation type="submission" date="2016-10" db="EMBL/GenBank/DDBJ databases">
        <authorList>
            <person name="de Groot N.N."/>
        </authorList>
    </citation>
    <scope>NUCLEOTIDE SEQUENCE [LARGE SCALE GENOMIC DNA]</scope>
    <source>
        <strain evidence="3 4">CPCC 202699</strain>
    </source>
</reference>
<evidence type="ECO:0000256" key="2">
    <source>
        <dbReference type="SAM" id="Phobius"/>
    </source>
</evidence>
<feature type="transmembrane region" description="Helical" evidence="2">
    <location>
        <begin position="138"/>
        <end position="159"/>
    </location>
</feature>
<accession>A0A1H3H7I3</accession>
<evidence type="ECO:0000313" key="3">
    <source>
        <dbReference type="EMBL" id="SDY11300.1"/>
    </source>
</evidence>
<dbReference type="AlphaFoldDB" id="A0A1H3H7I3"/>
<keyword evidence="2" id="KW-1133">Transmembrane helix</keyword>
<feature type="transmembrane region" description="Helical" evidence="2">
    <location>
        <begin position="47"/>
        <end position="66"/>
    </location>
</feature>
<dbReference type="STRING" id="589385.SAMN05421504_104545"/>
<feature type="transmembrane region" description="Helical" evidence="2">
    <location>
        <begin position="166"/>
        <end position="184"/>
    </location>
</feature>
<dbReference type="EMBL" id="FNON01000004">
    <property type="protein sequence ID" value="SDY11300.1"/>
    <property type="molecule type" value="Genomic_DNA"/>
</dbReference>
<feature type="region of interest" description="Disordered" evidence="1">
    <location>
        <begin position="1"/>
        <end position="23"/>
    </location>
</feature>
<dbReference type="Proteomes" id="UP000199515">
    <property type="component" value="Unassembled WGS sequence"/>
</dbReference>
<proteinExistence type="predicted"/>
<feature type="transmembrane region" description="Helical" evidence="2">
    <location>
        <begin position="237"/>
        <end position="254"/>
    </location>
</feature>
<gene>
    <name evidence="3" type="ORF">SAMN05421504_104545</name>
</gene>
<evidence type="ECO:0008006" key="5">
    <source>
        <dbReference type="Google" id="ProtNLM"/>
    </source>
</evidence>
<sequence length="612" mass="67295">MGDTPTGDRHSFSDISLDPAEPFDFDEEPEVIEVAEAPGRKWRRADVAIMLGYLLFAFILYSGQWLNFTSGYLWNSASDQNLWEWFFDVTARNVVNLDNPLSSNLQNYPLSVNMMANTAMLGLGIPLTPITLLFGPTVTWAIALTGGLAGSAAAWYWVFSRHLVPLRAAAAIGGAFCGFAPSMVSHGNAHPNFVAWFLLPFIVLKLIQLAQGLRPVRNGVVLGLLTAYQIFLGEEPLLITGVTFLIFGLAYALSKPREILVMIRPFATGCGVGAAVALVITAFPLWWQFFGPESYQAIEHGPVGNDTAAFTRFATQSIAGDAKAAADVSMNRTEENAFFGWPLIVFMVVLTIWLWRDRFARSMAIAMYAMAWLSMGVQIIVAHEETGIAGPWKWFNELPLLESVLESRFAMGCVPLIGALLAVATHRVFALGPGTREVPLRLLWIGAILAVLLPIAPTKLIVKDRPPTPQFFADGTWKSYVSGGTVVTVPLPSGGESEPLHWQMDAKLGFAMPEGYFVGPNGPDDKRGRYGAIQRPTSILLDQIKQTGSAPPIDDTMRAQAVDDLKYWNADVLVLIPRQNEFAFRSTVDLLLNRQGQFVNGVWIWDTRDLTP</sequence>
<feature type="transmembrane region" description="Helical" evidence="2">
    <location>
        <begin position="266"/>
        <end position="287"/>
    </location>
</feature>
<feature type="transmembrane region" description="Helical" evidence="2">
    <location>
        <begin position="409"/>
        <end position="430"/>
    </location>
</feature>